<keyword evidence="6 12" id="KW-0812">Transmembrane</keyword>
<evidence type="ECO:0000256" key="4">
    <source>
        <dbReference type="ARBA" id="ARBA00022676"/>
    </source>
</evidence>
<keyword evidence="16" id="KW-1185">Reference proteome</keyword>
<evidence type="ECO:0000313" key="16">
    <source>
        <dbReference type="Proteomes" id="UP000678393"/>
    </source>
</evidence>
<evidence type="ECO:0000256" key="1">
    <source>
        <dbReference type="ARBA" id="ARBA00004323"/>
    </source>
</evidence>
<evidence type="ECO:0000259" key="14">
    <source>
        <dbReference type="Pfam" id="PF17039"/>
    </source>
</evidence>
<dbReference type="Gene3D" id="3.40.50.11660">
    <property type="entry name" value="Glycosyl transferase family 10, C-terminal domain"/>
    <property type="match status" value="1"/>
</dbReference>
<keyword evidence="4 12" id="KW-0328">Glycosyltransferase</keyword>
<evidence type="ECO:0000256" key="12">
    <source>
        <dbReference type="RuleBase" id="RU003832"/>
    </source>
</evidence>
<keyword evidence="7" id="KW-0735">Signal-anchor</keyword>
<evidence type="ECO:0000256" key="3">
    <source>
        <dbReference type="ARBA" id="ARBA00008919"/>
    </source>
</evidence>
<feature type="domain" description="Fucosyltransferase C-terminal" evidence="13">
    <location>
        <begin position="95"/>
        <end position="282"/>
    </location>
</feature>
<evidence type="ECO:0000256" key="8">
    <source>
        <dbReference type="ARBA" id="ARBA00022989"/>
    </source>
</evidence>
<dbReference type="PANTHER" id="PTHR48438:SF1">
    <property type="entry name" value="ALPHA-(1,3)-FUCOSYLTRANSFERASE C-RELATED"/>
    <property type="match status" value="1"/>
</dbReference>
<dbReference type="Proteomes" id="UP000678393">
    <property type="component" value="Unassembled WGS sequence"/>
</dbReference>
<accession>A0A8S4A4A4</accession>
<evidence type="ECO:0000256" key="2">
    <source>
        <dbReference type="ARBA" id="ARBA00004922"/>
    </source>
</evidence>
<dbReference type="EMBL" id="CAJHNH020007890">
    <property type="protein sequence ID" value="CAG5135092.1"/>
    <property type="molecule type" value="Genomic_DNA"/>
</dbReference>
<dbReference type="AlphaFoldDB" id="A0A8S4A4A4"/>
<dbReference type="Pfam" id="PF17039">
    <property type="entry name" value="Glyco_tran_10_N"/>
    <property type="match status" value="1"/>
</dbReference>
<name>A0A8S4A4A4_9EUPU</name>
<evidence type="ECO:0000256" key="10">
    <source>
        <dbReference type="ARBA" id="ARBA00023136"/>
    </source>
</evidence>
<organism evidence="15 16">
    <name type="scientific">Candidula unifasciata</name>
    <dbReference type="NCBI Taxonomy" id="100452"/>
    <lineage>
        <taxon>Eukaryota</taxon>
        <taxon>Metazoa</taxon>
        <taxon>Spiralia</taxon>
        <taxon>Lophotrochozoa</taxon>
        <taxon>Mollusca</taxon>
        <taxon>Gastropoda</taxon>
        <taxon>Heterobranchia</taxon>
        <taxon>Euthyneura</taxon>
        <taxon>Panpulmonata</taxon>
        <taxon>Eupulmonata</taxon>
        <taxon>Stylommatophora</taxon>
        <taxon>Helicina</taxon>
        <taxon>Helicoidea</taxon>
        <taxon>Geomitridae</taxon>
        <taxon>Candidula</taxon>
    </lineage>
</organism>
<dbReference type="GO" id="GO:0000139">
    <property type="term" value="C:Golgi membrane"/>
    <property type="evidence" value="ECO:0007669"/>
    <property type="project" value="UniProtKB-SubCell"/>
</dbReference>
<protein>
    <recommendedName>
        <fullName evidence="12">Fucosyltransferase</fullName>
        <ecNumber evidence="12">2.4.1.-</ecNumber>
    </recommendedName>
</protein>
<reference evidence="15" key="1">
    <citation type="submission" date="2021-04" db="EMBL/GenBank/DDBJ databases">
        <authorList>
            <consortium name="Molecular Ecology Group"/>
        </authorList>
    </citation>
    <scope>NUCLEOTIDE SEQUENCE</scope>
</reference>
<evidence type="ECO:0000313" key="15">
    <source>
        <dbReference type="EMBL" id="CAG5135092.1"/>
    </source>
</evidence>
<dbReference type="GO" id="GO:0032580">
    <property type="term" value="C:Golgi cisterna membrane"/>
    <property type="evidence" value="ECO:0007669"/>
    <property type="project" value="UniProtKB-SubCell"/>
</dbReference>
<evidence type="ECO:0000256" key="5">
    <source>
        <dbReference type="ARBA" id="ARBA00022679"/>
    </source>
</evidence>
<comment type="pathway">
    <text evidence="2">Protein modification; protein glycosylation.</text>
</comment>
<evidence type="ECO:0000256" key="7">
    <source>
        <dbReference type="ARBA" id="ARBA00022968"/>
    </source>
</evidence>
<dbReference type="InterPro" id="IPR001503">
    <property type="entry name" value="Glyco_trans_10"/>
</dbReference>
<dbReference type="SUPFAM" id="SSF53756">
    <property type="entry name" value="UDP-Glycosyltransferase/glycogen phosphorylase"/>
    <property type="match status" value="1"/>
</dbReference>
<keyword evidence="8" id="KW-1133">Transmembrane helix</keyword>
<dbReference type="InterPro" id="IPR055270">
    <property type="entry name" value="Glyco_tran_10_C"/>
</dbReference>
<keyword evidence="11" id="KW-0325">Glycoprotein</keyword>
<feature type="domain" description="Fucosyltransferase N-terminal" evidence="14">
    <location>
        <begin position="4"/>
        <end position="77"/>
    </location>
</feature>
<sequence length="295" mass="33994">MTEYIELADAVLFYAVKLTTSPPPQFIRKPGQIWVFYTNEAPSRFSWFVSVNRTGIREQINLTMTHKLDSDIPIVYGRLTESEQLVEKDYDEIYARKNRTAAWFVSHCPVRSDRRIYVTRMQTRTDVDVFGSCGTLSCGQAEIIPGVAAMRNDADRSTCFPLLSRTYKFYLAFENSLCQEYVTEKFFKIFNNVDVVPVVRGGADYKSYFPPGTFVDAADFSSPEALADYLDDLGNDKPRYISYLRKKNRYQAVRDSPSWQCKLCEKLHVDPLQKSYDNIHAWFTTNSCVDPIDVL</sequence>
<dbReference type="EC" id="2.4.1.-" evidence="12"/>
<comment type="caution">
    <text evidence="15">The sequence shown here is derived from an EMBL/GenBank/DDBJ whole genome shotgun (WGS) entry which is preliminary data.</text>
</comment>
<dbReference type="PANTHER" id="PTHR48438">
    <property type="entry name" value="ALPHA-(1,3)-FUCOSYLTRANSFERASE C-RELATED"/>
    <property type="match status" value="1"/>
</dbReference>
<dbReference type="OrthoDB" id="427096at2759"/>
<keyword evidence="9 12" id="KW-0333">Golgi apparatus</keyword>
<dbReference type="Pfam" id="PF00852">
    <property type="entry name" value="Glyco_transf_10"/>
    <property type="match status" value="1"/>
</dbReference>
<evidence type="ECO:0000256" key="9">
    <source>
        <dbReference type="ARBA" id="ARBA00023034"/>
    </source>
</evidence>
<keyword evidence="5 12" id="KW-0808">Transferase</keyword>
<dbReference type="FunFam" id="3.40.50.11660:FF:000002">
    <property type="entry name" value="Alpha-(1,3)-fucosyltransferase"/>
    <property type="match status" value="1"/>
</dbReference>
<comment type="similarity">
    <text evidence="3 12">Belongs to the glycosyltransferase 10 family.</text>
</comment>
<evidence type="ECO:0000256" key="6">
    <source>
        <dbReference type="ARBA" id="ARBA00022692"/>
    </source>
</evidence>
<dbReference type="InterPro" id="IPR031481">
    <property type="entry name" value="Glyco_tran_10_N"/>
</dbReference>
<evidence type="ECO:0000256" key="11">
    <source>
        <dbReference type="ARBA" id="ARBA00023180"/>
    </source>
</evidence>
<keyword evidence="10" id="KW-0472">Membrane</keyword>
<dbReference type="GO" id="GO:0008417">
    <property type="term" value="F:fucosyltransferase activity"/>
    <property type="evidence" value="ECO:0007669"/>
    <property type="project" value="InterPro"/>
</dbReference>
<gene>
    <name evidence="15" type="ORF">CUNI_LOCUS20650</name>
</gene>
<proteinExistence type="inferred from homology"/>
<comment type="subcellular location">
    <subcellularLocation>
        <location evidence="1">Golgi apparatus membrane</location>
        <topology evidence="1">Single-pass type II membrane protein</topology>
    </subcellularLocation>
    <subcellularLocation>
        <location evidence="12">Golgi apparatus</location>
        <location evidence="12">Golgi stack membrane</location>
        <topology evidence="12">Single-pass type II membrane protein</topology>
    </subcellularLocation>
</comment>
<evidence type="ECO:0000259" key="13">
    <source>
        <dbReference type="Pfam" id="PF00852"/>
    </source>
</evidence>
<dbReference type="InterPro" id="IPR038577">
    <property type="entry name" value="GT10-like_C_sf"/>
</dbReference>